<dbReference type="GO" id="GO:0008360">
    <property type="term" value="P:regulation of cell shape"/>
    <property type="evidence" value="ECO:0007669"/>
    <property type="project" value="UniProtKB-KW"/>
</dbReference>
<comment type="pathway">
    <text evidence="10">Cell wall biogenesis; peptidoglycan biosynthesis.</text>
</comment>
<keyword evidence="5 10" id="KW-0133">Cell shape</keyword>
<evidence type="ECO:0000256" key="6">
    <source>
        <dbReference type="ARBA" id="ARBA00022984"/>
    </source>
</evidence>
<accession>A0A1M7IVS0</accession>
<keyword evidence="8 10" id="KW-0131">Cell cycle</keyword>
<comment type="caution">
    <text evidence="10">Lacks conserved residue(s) required for the propagation of feature annotation.</text>
</comment>
<feature type="domain" description="Glycosyl transferase family 28 C-terminal" evidence="12">
    <location>
        <begin position="187"/>
        <end position="340"/>
    </location>
</feature>
<evidence type="ECO:0000256" key="8">
    <source>
        <dbReference type="ARBA" id="ARBA00023306"/>
    </source>
</evidence>
<dbReference type="GO" id="GO:0005975">
    <property type="term" value="P:carbohydrate metabolic process"/>
    <property type="evidence" value="ECO:0007669"/>
    <property type="project" value="InterPro"/>
</dbReference>
<evidence type="ECO:0000313" key="13">
    <source>
        <dbReference type="EMBL" id="SHM44795.1"/>
    </source>
</evidence>
<dbReference type="AlphaFoldDB" id="A0A1M7IVS0"/>
<organism evidence="13 14">
    <name type="scientific">Anaerosporobacter mobilis DSM 15930</name>
    <dbReference type="NCBI Taxonomy" id="1120996"/>
    <lineage>
        <taxon>Bacteria</taxon>
        <taxon>Bacillati</taxon>
        <taxon>Bacillota</taxon>
        <taxon>Clostridia</taxon>
        <taxon>Lachnospirales</taxon>
        <taxon>Lachnospiraceae</taxon>
        <taxon>Anaerosporobacter</taxon>
    </lineage>
</organism>
<dbReference type="GO" id="GO:0051991">
    <property type="term" value="F:UDP-N-acetyl-D-glucosamine:N-acetylmuramoyl-L-alanyl-D-glutamyl-meso-2,6-diaminopimelyl-D-alanyl-D-alanine-diphosphoundecaprenol 4-beta-N-acetylglucosaminlytransferase activity"/>
    <property type="evidence" value="ECO:0007669"/>
    <property type="project" value="RHEA"/>
</dbReference>
<dbReference type="EMBL" id="FRCP01000010">
    <property type="protein sequence ID" value="SHM44795.1"/>
    <property type="molecule type" value="Genomic_DNA"/>
</dbReference>
<dbReference type="GO" id="GO:0009252">
    <property type="term" value="P:peptidoglycan biosynthetic process"/>
    <property type="evidence" value="ECO:0007669"/>
    <property type="project" value="UniProtKB-UniRule"/>
</dbReference>
<evidence type="ECO:0000256" key="9">
    <source>
        <dbReference type="ARBA" id="ARBA00023316"/>
    </source>
</evidence>
<comment type="subcellular location">
    <subcellularLocation>
        <location evidence="10">Cell membrane</location>
        <topology evidence="10">Peripheral membrane protein</topology>
        <orientation evidence="10">Cytoplasmic side</orientation>
    </subcellularLocation>
</comment>
<dbReference type="InterPro" id="IPR004276">
    <property type="entry name" value="GlycoTrans_28_N"/>
</dbReference>
<dbReference type="UniPathway" id="UPA00219"/>
<evidence type="ECO:0000313" key="14">
    <source>
        <dbReference type="Proteomes" id="UP000184038"/>
    </source>
</evidence>
<dbReference type="RefSeq" id="WP_073286891.1">
    <property type="nucleotide sequence ID" value="NZ_FRCP01000010.1"/>
</dbReference>
<dbReference type="Proteomes" id="UP000184038">
    <property type="component" value="Unassembled WGS sequence"/>
</dbReference>
<dbReference type="InterPro" id="IPR007235">
    <property type="entry name" value="Glyco_trans_28_C"/>
</dbReference>
<dbReference type="Pfam" id="PF03033">
    <property type="entry name" value="Glyco_transf_28"/>
    <property type="match status" value="1"/>
</dbReference>
<comment type="catalytic activity">
    <reaction evidence="10">
        <text>di-trans,octa-cis-undecaprenyl diphospho-N-acetyl-alpha-D-muramoyl-L-alanyl-D-glutamyl-meso-2,6-diaminopimeloyl-D-alanyl-D-alanine + UDP-N-acetyl-alpha-D-glucosamine = di-trans,octa-cis-undecaprenyl diphospho-[N-acetyl-alpha-D-glucosaminyl-(1-&gt;4)]-N-acetyl-alpha-D-muramoyl-L-alanyl-D-glutamyl-meso-2,6-diaminopimeloyl-D-alanyl-D-alanine + UDP + H(+)</text>
        <dbReference type="Rhea" id="RHEA:31227"/>
        <dbReference type="ChEBI" id="CHEBI:15378"/>
        <dbReference type="ChEBI" id="CHEBI:57705"/>
        <dbReference type="ChEBI" id="CHEBI:58223"/>
        <dbReference type="ChEBI" id="CHEBI:61387"/>
        <dbReference type="ChEBI" id="CHEBI:61388"/>
        <dbReference type="EC" id="2.4.1.227"/>
    </reaction>
</comment>
<dbReference type="SUPFAM" id="SSF53756">
    <property type="entry name" value="UDP-Glycosyltransferase/glycogen phosphorylase"/>
    <property type="match status" value="1"/>
</dbReference>
<dbReference type="GO" id="GO:0051301">
    <property type="term" value="P:cell division"/>
    <property type="evidence" value="ECO:0007669"/>
    <property type="project" value="UniProtKB-KW"/>
</dbReference>
<feature type="binding site" evidence="10">
    <location>
        <position position="194"/>
    </location>
    <ligand>
        <name>UDP-N-acetyl-alpha-D-glucosamine</name>
        <dbReference type="ChEBI" id="CHEBI:57705"/>
    </ligand>
</feature>
<dbReference type="EC" id="2.4.1.227" evidence="10"/>
<keyword evidence="14" id="KW-1185">Reference proteome</keyword>
<dbReference type="OrthoDB" id="9808936at2"/>
<reference evidence="13 14" key="1">
    <citation type="submission" date="2016-11" db="EMBL/GenBank/DDBJ databases">
        <authorList>
            <person name="Jaros S."/>
            <person name="Januszkiewicz K."/>
            <person name="Wedrychowicz H."/>
        </authorList>
    </citation>
    <scope>NUCLEOTIDE SEQUENCE [LARGE SCALE GENOMIC DNA]</scope>
    <source>
        <strain evidence="13 14">DSM 15930</strain>
    </source>
</reference>
<evidence type="ECO:0000256" key="3">
    <source>
        <dbReference type="ARBA" id="ARBA00022676"/>
    </source>
</evidence>
<dbReference type="CDD" id="cd03785">
    <property type="entry name" value="GT28_MurG"/>
    <property type="match status" value="1"/>
</dbReference>
<evidence type="ECO:0000259" key="11">
    <source>
        <dbReference type="Pfam" id="PF03033"/>
    </source>
</evidence>
<evidence type="ECO:0000256" key="5">
    <source>
        <dbReference type="ARBA" id="ARBA00022960"/>
    </source>
</evidence>
<dbReference type="Gene3D" id="3.40.50.2000">
    <property type="entry name" value="Glycogen Phosphorylase B"/>
    <property type="match status" value="2"/>
</dbReference>
<dbReference type="HAMAP" id="MF_00033">
    <property type="entry name" value="MurG"/>
    <property type="match status" value="1"/>
</dbReference>
<comment type="similarity">
    <text evidence="10">Belongs to the glycosyltransferase 28 family. MurG subfamily.</text>
</comment>
<feature type="binding site" evidence="10">
    <location>
        <position position="289"/>
    </location>
    <ligand>
        <name>UDP-N-acetyl-alpha-D-glucosamine</name>
        <dbReference type="ChEBI" id="CHEBI:57705"/>
    </ligand>
</feature>
<name>A0A1M7IVS0_9FIRM</name>
<keyword evidence="9 10" id="KW-0961">Cell wall biogenesis/degradation</keyword>
<dbReference type="GO" id="GO:0071555">
    <property type="term" value="P:cell wall organization"/>
    <property type="evidence" value="ECO:0007669"/>
    <property type="project" value="UniProtKB-KW"/>
</dbReference>
<dbReference type="InterPro" id="IPR006009">
    <property type="entry name" value="GlcNAc_MurG"/>
</dbReference>
<dbReference type="NCBIfam" id="NF009102">
    <property type="entry name" value="PRK12446.1"/>
    <property type="match status" value="1"/>
</dbReference>
<gene>
    <name evidence="10" type="primary">murG</name>
    <name evidence="13" type="ORF">SAMN02746066_01980</name>
</gene>
<dbReference type="GO" id="GO:0005886">
    <property type="term" value="C:plasma membrane"/>
    <property type="evidence" value="ECO:0007669"/>
    <property type="project" value="UniProtKB-SubCell"/>
</dbReference>
<protein>
    <recommendedName>
        <fullName evidence="10">UDP-N-acetylglucosamine--N-acetylmuramyl-(pentapeptide) pyrophosphoryl-undecaprenol N-acetylglucosamine transferase</fullName>
        <ecNumber evidence="10">2.4.1.227</ecNumber>
    </recommendedName>
    <alternativeName>
        <fullName evidence="10">Undecaprenyl-PP-MurNAc-pentapeptide-UDPGlcNAc GlcNAc transferase</fullName>
    </alternativeName>
</protein>
<feature type="binding site" evidence="10">
    <location>
        <position position="164"/>
    </location>
    <ligand>
        <name>UDP-N-acetyl-alpha-D-glucosamine</name>
        <dbReference type="ChEBI" id="CHEBI:57705"/>
    </ligand>
</feature>
<dbReference type="PANTHER" id="PTHR21015">
    <property type="entry name" value="UDP-N-ACETYLGLUCOSAMINE--N-ACETYLMURAMYL-(PENTAPEPTIDE) PYROPHOSPHORYL-UNDECAPRENOL N-ACETYLGLUCOSAMINE TRANSFERASE 1"/>
    <property type="match status" value="1"/>
</dbReference>
<keyword evidence="4 10" id="KW-0808">Transferase</keyword>
<evidence type="ECO:0000256" key="2">
    <source>
        <dbReference type="ARBA" id="ARBA00022618"/>
    </source>
</evidence>
<evidence type="ECO:0000259" key="12">
    <source>
        <dbReference type="Pfam" id="PF04101"/>
    </source>
</evidence>
<sequence length="357" mass="38868">MKRIILTGGGTAGHVTPNIALIPALKSAGYDIQYIGSYDGMERKLIEDLNIPYHGISSGKLRRYFDVKNFSDPFKVVKGYFEAKNLIKELKPDVIFSKGGFVTVPVVLAAKKRKVPTIIHESDMTPGLANRICIPSATKVCANFPETLNNLPEGKAVLTGSPIRKELFSGNKLKGLDFCGFSQNKPTILIVGGSLGSAVVNEAVRKILDTLLKQFQVIHLCGKGKVDESLVGKKGYVQYEYIKQELSDLLACADIVISRAGANAICELLALKKPNILIPLSAAQSRGDQILNAASFKKQGFSYVLPEEELTEDTLLKAVNEVYENRTSYTSKMSESNLNDAVASIVTLIESLAKGKR</sequence>
<dbReference type="PANTHER" id="PTHR21015:SF27">
    <property type="entry name" value="UDP-N-ACETYLGLUCOSAMINE--N-ACETYLMURAMYL-(PENTAPEPTIDE) PYROPHOSPHORYL-UNDECAPRENOL N-ACETYLGLUCOSAMINE TRANSFERASE"/>
    <property type="match status" value="1"/>
</dbReference>
<comment type="function">
    <text evidence="10">Cell wall formation. Catalyzes the transfer of a GlcNAc subunit on undecaprenyl-pyrophosphoryl-MurNAc-pentapeptide (lipid intermediate I) to form undecaprenyl-pyrophosphoryl-MurNAc-(pentapeptide)GlcNAc (lipid intermediate II).</text>
</comment>
<evidence type="ECO:0000256" key="10">
    <source>
        <dbReference type="HAMAP-Rule" id="MF_00033"/>
    </source>
</evidence>
<keyword evidence="1 10" id="KW-1003">Cell membrane</keyword>
<evidence type="ECO:0000256" key="7">
    <source>
        <dbReference type="ARBA" id="ARBA00023136"/>
    </source>
</evidence>
<keyword evidence="2 10" id="KW-0132">Cell division</keyword>
<feature type="domain" description="Glycosyltransferase family 28 N-terminal" evidence="11">
    <location>
        <begin position="4"/>
        <end position="140"/>
    </location>
</feature>
<keyword evidence="7 10" id="KW-0472">Membrane</keyword>
<dbReference type="Pfam" id="PF04101">
    <property type="entry name" value="Glyco_tran_28_C"/>
    <property type="match status" value="1"/>
</dbReference>
<feature type="binding site" evidence="10">
    <location>
        <begin position="11"/>
        <end position="13"/>
    </location>
    <ligand>
        <name>UDP-N-acetyl-alpha-D-glucosamine</name>
        <dbReference type="ChEBI" id="CHEBI:57705"/>
    </ligand>
</feature>
<keyword evidence="3 10" id="KW-0328">Glycosyltransferase</keyword>
<dbReference type="NCBIfam" id="TIGR01133">
    <property type="entry name" value="murG"/>
    <property type="match status" value="1"/>
</dbReference>
<dbReference type="STRING" id="1120996.SAMN02746066_01980"/>
<keyword evidence="6 10" id="KW-0573">Peptidoglycan synthesis</keyword>
<evidence type="ECO:0000256" key="1">
    <source>
        <dbReference type="ARBA" id="ARBA00022475"/>
    </source>
</evidence>
<dbReference type="GO" id="GO:0050511">
    <property type="term" value="F:undecaprenyldiphospho-muramoylpentapeptide beta-N-acetylglucosaminyltransferase activity"/>
    <property type="evidence" value="ECO:0007669"/>
    <property type="project" value="UniProtKB-UniRule"/>
</dbReference>
<proteinExistence type="inferred from homology"/>
<evidence type="ECO:0000256" key="4">
    <source>
        <dbReference type="ARBA" id="ARBA00022679"/>
    </source>
</evidence>